<sequence length="209" mass="23555">MNKDTVSGLITELDLINFENKVADYFNKAKIRFPIHLNSGNEKNLISVFKTIKESDWVFCSWRAHYQCILKGVPQDELFKAIVNGRSIALTFPKHRVFSSAIVTGIIPIAVGVALSLKKTGVTDQKVYCFMGEMTSESGSAYESIKYSINHKLPIHFIIENNEKSVCTGTRLVWGLNKFTFEGGDNSYITFYSYKSKYPHSGAGSRIQF</sequence>
<organism evidence="5">
    <name type="scientific">Candidatus Organicella extenuata</name>
    <dbReference type="NCBI Taxonomy" id="2841811"/>
    <lineage>
        <taxon>Bacteria</taxon>
        <taxon>Pseudomonadati</taxon>
        <taxon>Verrucomicrobiota</taxon>
        <taxon>Candidatus Organicella</taxon>
    </lineage>
</organism>
<evidence type="ECO:0000259" key="4">
    <source>
        <dbReference type="Pfam" id="PF00676"/>
    </source>
</evidence>
<accession>A0AA51GE57</accession>
<reference evidence="5" key="2">
    <citation type="submission" date="2023-06" db="EMBL/GenBank/DDBJ databases">
        <authorList>
            <person name="Williams T.J."/>
            <person name="Allen M.A."/>
            <person name="Ivanova N."/>
            <person name="Huntemann M."/>
            <person name="Haque S."/>
            <person name="Hancock A.M."/>
            <person name="Brazendale S."/>
            <person name="Cavicchioli R."/>
        </authorList>
    </citation>
    <scope>NUCLEOTIDE SEQUENCE</scope>
    <source>
        <strain evidence="5">MAG_Ga0307966_1000010</strain>
    </source>
</reference>
<dbReference type="GO" id="GO:0006086">
    <property type="term" value="P:pyruvate decarboxylation to acetyl-CoA"/>
    <property type="evidence" value="ECO:0007669"/>
    <property type="project" value="TreeGrafter"/>
</dbReference>
<dbReference type="GO" id="GO:0004739">
    <property type="term" value="F:pyruvate dehydrogenase (acetyl-transferring) activity"/>
    <property type="evidence" value="ECO:0007669"/>
    <property type="project" value="TreeGrafter"/>
</dbReference>
<keyword evidence="3" id="KW-0786">Thiamine pyrophosphate</keyword>
<evidence type="ECO:0000256" key="1">
    <source>
        <dbReference type="ARBA" id="ARBA00001964"/>
    </source>
</evidence>
<dbReference type="PANTHER" id="PTHR11516:SF60">
    <property type="entry name" value="PYRUVATE DEHYDROGENASE E1 COMPONENT SUBUNIT ALPHA"/>
    <property type="match status" value="1"/>
</dbReference>
<dbReference type="InterPro" id="IPR029061">
    <property type="entry name" value="THDP-binding"/>
</dbReference>
<gene>
    <name evidence="5" type="ORF">QTO32_00695</name>
</gene>
<dbReference type="Gene3D" id="3.40.50.970">
    <property type="match status" value="1"/>
</dbReference>
<dbReference type="Pfam" id="PF00676">
    <property type="entry name" value="E1_dh"/>
    <property type="match status" value="1"/>
</dbReference>
<dbReference type="AlphaFoldDB" id="A0AA51GE57"/>
<proteinExistence type="predicted"/>
<dbReference type="InterPro" id="IPR001017">
    <property type="entry name" value="DH_E1"/>
</dbReference>
<evidence type="ECO:0000256" key="3">
    <source>
        <dbReference type="ARBA" id="ARBA00023052"/>
    </source>
</evidence>
<dbReference type="PANTHER" id="PTHR11516">
    <property type="entry name" value="PYRUVATE DEHYDROGENASE E1 COMPONENT, ALPHA SUBUNIT BACTERIAL AND ORGANELLAR"/>
    <property type="match status" value="1"/>
</dbReference>
<dbReference type="InterPro" id="IPR050642">
    <property type="entry name" value="PDH_E1_Alpha_Subunit"/>
</dbReference>
<dbReference type="EMBL" id="CP128385">
    <property type="protein sequence ID" value="WMI30423.1"/>
    <property type="molecule type" value="Genomic_DNA"/>
</dbReference>
<keyword evidence="2" id="KW-0560">Oxidoreductase</keyword>
<feature type="domain" description="Dehydrogenase E1 component" evidence="4">
    <location>
        <begin position="17"/>
        <end position="168"/>
    </location>
</feature>
<dbReference type="SUPFAM" id="SSF52518">
    <property type="entry name" value="Thiamin diphosphate-binding fold (THDP-binding)"/>
    <property type="match status" value="1"/>
</dbReference>
<comment type="cofactor">
    <cofactor evidence="1">
        <name>thiamine diphosphate</name>
        <dbReference type="ChEBI" id="CHEBI:58937"/>
    </cofactor>
</comment>
<protein>
    <submittedName>
        <fullName evidence="5">Thiamine pyrophosphate-dependent enzyme</fullName>
    </submittedName>
</protein>
<name>A0AA51GE57_9BACT</name>
<reference evidence="5" key="1">
    <citation type="journal article" date="2021" name="Front. Microbiol.">
        <title>Genome Analysis of a Verrucomicrobial Endosymbiont With a Tiny Genome Discovered in an Antarctic Lake.</title>
        <authorList>
            <person name="Williams T.J."/>
            <person name="Allen M.A."/>
            <person name="Ivanova N."/>
            <person name="Huntemann M."/>
            <person name="Haque S."/>
            <person name="Hancock A.M."/>
            <person name="Brazendale S."/>
            <person name="Cavicchioli R."/>
        </authorList>
    </citation>
    <scope>NUCLEOTIDE SEQUENCE</scope>
    <source>
        <strain evidence="5">MAG_Ga0307966_1000010</strain>
    </source>
</reference>
<evidence type="ECO:0000256" key="2">
    <source>
        <dbReference type="ARBA" id="ARBA00023002"/>
    </source>
</evidence>
<dbReference type="Proteomes" id="UP001238843">
    <property type="component" value="Chromosome"/>
</dbReference>
<evidence type="ECO:0000313" key="5">
    <source>
        <dbReference type="EMBL" id="WMI30423.1"/>
    </source>
</evidence>